<dbReference type="GO" id="GO:0015562">
    <property type="term" value="F:efflux transmembrane transporter activity"/>
    <property type="evidence" value="ECO:0007669"/>
    <property type="project" value="InterPro"/>
</dbReference>
<gene>
    <name evidence="2" type="ORF">EJN92_10990</name>
</gene>
<sequence length="423" mass="46535">MKPLSLLLFFYKHKPSLASISLSLGLSFSAMNVYAATVAPDLRGASELAWKLHPEAAALDARDTQARAAQELADNWTPEPAAISVSSRNDRLNSNLGQQEYEVELATPLWLPGQRAARSAEASARIDEAKNKRAALRWEVAGNVREVWWTLATARNLHQLATRRLETASALDIDIQRRYQLGDVSRIDSNLARTEVHVAQAELIETEMTLSQSEQAFTLLTGATAPVIMSQEQLTNLSNQRSLADTPLSHPLLARAASAVSSALARAKVAEQAQRAAPELALRMQRERAGAEQPYANSVGIRLKIPFSSGAQTRELSAAARAESLQAEAEMWQVKTKVQLDLEQLYRLERSQQRQLEIAQQSHELSIDNLKLAEKAFKLGETDLSSLLRLRSTAFGAEALLERQRLANAALISRLNQALGVLP</sequence>
<dbReference type="KEGG" id="upv:EJN92_10990"/>
<reference evidence="2 3" key="1">
    <citation type="journal article" date="2011" name="Int. J. Syst. Evol. Microbiol.">
        <title>Description of Undibacterium oligocarboniphilum sp. nov., isolated from purified water, and Undibacterium pigrum strain CCUG 49012 as the type strain of Undibacterium parvum sp. nov., and emended descriptions of the genus Undibacterium and the species Undibacterium pigrum.</title>
        <authorList>
            <person name="Eder W."/>
            <person name="Wanner G."/>
            <person name="Ludwig W."/>
            <person name="Busse H.J."/>
            <person name="Ziemke-Kageler F."/>
            <person name="Lang E."/>
        </authorList>
    </citation>
    <scope>NUCLEOTIDE SEQUENCE [LARGE SCALE GENOMIC DNA]</scope>
    <source>
        <strain evidence="2 3">DSM 23061</strain>
    </source>
</reference>
<organism evidence="2 3">
    <name type="scientific">Undibacterium parvum</name>
    <dbReference type="NCBI Taxonomy" id="401471"/>
    <lineage>
        <taxon>Bacteria</taxon>
        <taxon>Pseudomonadati</taxon>
        <taxon>Pseudomonadota</taxon>
        <taxon>Betaproteobacteria</taxon>
        <taxon>Burkholderiales</taxon>
        <taxon>Oxalobacteraceae</taxon>
        <taxon>Undibacterium</taxon>
    </lineage>
</organism>
<keyword evidence="3" id="KW-1185">Reference proteome</keyword>
<proteinExistence type="predicted"/>
<dbReference type="Proteomes" id="UP000275663">
    <property type="component" value="Chromosome"/>
</dbReference>
<keyword evidence="1" id="KW-0732">Signal</keyword>
<dbReference type="EMBL" id="CP034464">
    <property type="protein sequence ID" value="AZP12484.1"/>
    <property type="molecule type" value="Genomic_DNA"/>
</dbReference>
<dbReference type="RefSeq" id="WP_126127865.1">
    <property type="nucleotide sequence ID" value="NZ_CP034464.1"/>
</dbReference>
<dbReference type="Gene3D" id="1.20.1600.10">
    <property type="entry name" value="Outer membrane efflux proteins (OEP)"/>
    <property type="match status" value="1"/>
</dbReference>
<dbReference type="AlphaFoldDB" id="A0A3S9HK54"/>
<evidence type="ECO:0000256" key="1">
    <source>
        <dbReference type="SAM" id="SignalP"/>
    </source>
</evidence>
<dbReference type="PANTHER" id="PTHR30203:SF24">
    <property type="entry name" value="BLR4935 PROTEIN"/>
    <property type="match status" value="1"/>
</dbReference>
<name>A0A3S9HK54_9BURK</name>
<evidence type="ECO:0000313" key="3">
    <source>
        <dbReference type="Proteomes" id="UP000275663"/>
    </source>
</evidence>
<dbReference type="SUPFAM" id="SSF56954">
    <property type="entry name" value="Outer membrane efflux proteins (OEP)"/>
    <property type="match status" value="1"/>
</dbReference>
<dbReference type="OrthoDB" id="8558511at2"/>
<dbReference type="InterPro" id="IPR010131">
    <property type="entry name" value="MdtP/NodT-like"/>
</dbReference>
<feature type="chain" id="PRO_5019305597" evidence="1">
    <location>
        <begin position="36"/>
        <end position="423"/>
    </location>
</feature>
<accession>A0A3S9HK54</accession>
<feature type="signal peptide" evidence="1">
    <location>
        <begin position="1"/>
        <end position="35"/>
    </location>
</feature>
<dbReference type="PANTHER" id="PTHR30203">
    <property type="entry name" value="OUTER MEMBRANE CATION EFFLUX PROTEIN"/>
    <property type="match status" value="1"/>
</dbReference>
<evidence type="ECO:0000313" key="2">
    <source>
        <dbReference type="EMBL" id="AZP12484.1"/>
    </source>
</evidence>
<protein>
    <submittedName>
        <fullName evidence="2">TolC family protein</fullName>
    </submittedName>
</protein>